<dbReference type="STRING" id="4081.A0A3Q7EHH6"/>
<dbReference type="PANTHER" id="PTHR33514:SF13">
    <property type="entry name" value="PROTEIN ABCI12, CHLOROPLASTIC"/>
    <property type="match status" value="1"/>
</dbReference>
<keyword evidence="3 5" id="KW-1133">Transmembrane helix</keyword>
<dbReference type="GO" id="GO:0005886">
    <property type="term" value="C:plasma membrane"/>
    <property type="evidence" value="ECO:0007669"/>
    <property type="project" value="UniProtKB-ARBA"/>
</dbReference>
<dbReference type="OMA" id="QYVLLHV"/>
<feature type="transmembrane region" description="Helical" evidence="5">
    <location>
        <begin position="261"/>
        <end position="282"/>
    </location>
</feature>
<keyword evidence="4 5" id="KW-0472">Membrane</keyword>
<dbReference type="InParanoid" id="A0A3Q7EHH6"/>
<evidence type="ECO:0000256" key="4">
    <source>
        <dbReference type="ARBA" id="ARBA00023136"/>
    </source>
</evidence>
<comment type="subcellular location">
    <subcellularLocation>
        <location evidence="1">Membrane</location>
        <topology evidence="1">Multi-pass membrane protein</topology>
    </subcellularLocation>
</comment>
<feature type="transmembrane region" description="Helical" evidence="5">
    <location>
        <begin position="162"/>
        <end position="182"/>
    </location>
</feature>
<name>A0A3Q7EHH6_SOLLC</name>
<keyword evidence="7" id="KW-1185">Reference proteome</keyword>
<evidence type="ECO:0000313" key="7">
    <source>
        <dbReference type="Proteomes" id="UP000004994"/>
    </source>
</evidence>
<evidence type="ECO:0000256" key="2">
    <source>
        <dbReference type="ARBA" id="ARBA00022692"/>
    </source>
</evidence>
<evidence type="ECO:0000256" key="5">
    <source>
        <dbReference type="SAM" id="Phobius"/>
    </source>
</evidence>
<protein>
    <submittedName>
        <fullName evidence="6">Uncharacterized protein</fullName>
    </submittedName>
</protein>
<dbReference type="Pfam" id="PF02361">
    <property type="entry name" value="CbiQ"/>
    <property type="match status" value="1"/>
</dbReference>
<reference evidence="6" key="1">
    <citation type="journal article" date="2012" name="Nature">
        <title>The tomato genome sequence provides insights into fleshy fruit evolution.</title>
        <authorList>
            <consortium name="Tomato Genome Consortium"/>
        </authorList>
    </citation>
    <scope>NUCLEOTIDE SEQUENCE [LARGE SCALE GENOMIC DNA]</scope>
    <source>
        <strain evidence="6">cv. Heinz 1706</strain>
    </source>
</reference>
<dbReference type="Gramene" id="Solyc01g080300.3.1">
    <property type="protein sequence ID" value="Solyc01g080300.3.1"/>
    <property type="gene ID" value="Solyc01g080300.3"/>
</dbReference>
<sequence>MYANFLHNYPTLTPTLSSIHVFTPKNHFTPNLRTEPLFWHLQPKKSRIIINCAANSDGVKGAVNWAEILEKWSPKKILGADKLFRAISGATSSPIAQYIPSPFTLVHSVDPRIKLAWLFTLVILPAKSNVVMRLSLVAYLAILSILVQPAQVWKDQLGRVTLLSGILFIMLGLSTDSAPSLISSRAPPPSMMGLPSFPASLEGYKYVILKLGPLQLTRKGLSTATTSACLTFTIFQSASVFLSTTTPEQIAFALRWFISPLANLGVPVAEVILTLLLSLRFINLVFDEVRNVALGIVSRRINWQQMTMLETIDEQISQAMIVRGFRGDSTTHKIFFLRDLSCLVNTLGPRRSEWVLKVQETRFRAYKAKKI</sequence>
<dbReference type="PANTHER" id="PTHR33514">
    <property type="entry name" value="PROTEIN ABCI12, CHLOROPLASTIC"/>
    <property type="match status" value="1"/>
</dbReference>
<evidence type="ECO:0000256" key="3">
    <source>
        <dbReference type="ARBA" id="ARBA00022989"/>
    </source>
</evidence>
<dbReference type="AlphaFoldDB" id="A0A3Q7EHH6"/>
<evidence type="ECO:0000313" key="6">
    <source>
        <dbReference type="EnsemblPlants" id="Solyc01g080300.3.1"/>
    </source>
</evidence>
<evidence type="ECO:0000256" key="1">
    <source>
        <dbReference type="ARBA" id="ARBA00004141"/>
    </source>
</evidence>
<feature type="transmembrane region" description="Helical" evidence="5">
    <location>
        <begin position="220"/>
        <end position="241"/>
    </location>
</feature>
<dbReference type="PaxDb" id="4081-Solyc01g080300.2.1"/>
<reference evidence="6" key="2">
    <citation type="submission" date="2019-01" db="UniProtKB">
        <authorList>
            <consortium name="EnsemblPlants"/>
        </authorList>
    </citation>
    <scope>IDENTIFICATION</scope>
    <source>
        <strain evidence="6">cv. Heinz 1706</strain>
    </source>
</reference>
<accession>A0A3Q7EHH6</accession>
<dbReference type="InterPro" id="IPR003339">
    <property type="entry name" value="ABC/ECF_trnsptr_transmembrane"/>
</dbReference>
<dbReference type="CDD" id="cd16914">
    <property type="entry name" value="EcfT"/>
    <property type="match status" value="1"/>
</dbReference>
<proteinExistence type="predicted"/>
<dbReference type="EnsemblPlants" id="Solyc01g080300.3.1">
    <property type="protein sequence ID" value="Solyc01g080300.3.1"/>
    <property type="gene ID" value="Solyc01g080300.3"/>
</dbReference>
<dbReference type="FunCoup" id="A0A3Q7EHH6">
    <property type="interactions" value="540"/>
</dbReference>
<dbReference type="Proteomes" id="UP000004994">
    <property type="component" value="Chromosome 1"/>
</dbReference>
<feature type="transmembrane region" description="Helical" evidence="5">
    <location>
        <begin position="130"/>
        <end position="150"/>
    </location>
</feature>
<organism evidence="6">
    <name type="scientific">Solanum lycopersicum</name>
    <name type="common">Tomato</name>
    <name type="synonym">Lycopersicon esculentum</name>
    <dbReference type="NCBI Taxonomy" id="4081"/>
    <lineage>
        <taxon>Eukaryota</taxon>
        <taxon>Viridiplantae</taxon>
        <taxon>Streptophyta</taxon>
        <taxon>Embryophyta</taxon>
        <taxon>Tracheophyta</taxon>
        <taxon>Spermatophyta</taxon>
        <taxon>Magnoliopsida</taxon>
        <taxon>eudicotyledons</taxon>
        <taxon>Gunneridae</taxon>
        <taxon>Pentapetalae</taxon>
        <taxon>asterids</taxon>
        <taxon>lamiids</taxon>
        <taxon>Solanales</taxon>
        <taxon>Solanaceae</taxon>
        <taxon>Solanoideae</taxon>
        <taxon>Solaneae</taxon>
        <taxon>Solanum</taxon>
        <taxon>Solanum subgen. Lycopersicon</taxon>
    </lineage>
</organism>
<keyword evidence="2 5" id="KW-0812">Transmembrane</keyword>